<organism evidence="5 6">
    <name type="scientific">Leptospira haakeii</name>
    <dbReference type="NCBI Taxonomy" id="2023198"/>
    <lineage>
        <taxon>Bacteria</taxon>
        <taxon>Pseudomonadati</taxon>
        <taxon>Spirochaetota</taxon>
        <taxon>Spirochaetia</taxon>
        <taxon>Leptospirales</taxon>
        <taxon>Leptospiraceae</taxon>
        <taxon>Leptospira</taxon>
    </lineage>
</organism>
<dbReference type="PROSITE" id="PS50110">
    <property type="entry name" value="RESPONSE_REGULATORY"/>
    <property type="match status" value="1"/>
</dbReference>
<reference evidence="5 6" key="1">
    <citation type="submission" date="2017-07" db="EMBL/GenBank/DDBJ databases">
        <title>Leptospira spp. isolated from tropical soils.</title>
        <authorList>
            <person name="Thibeaux R."/>
            <person name="Iraola G."/>
            <person name="Ferres I."/>
            <person name="Bierque E."/>
            <person name="Girault D."/>
            <person name="Soupe-Gilbert M.-E."/>
            <person name="Picardeau M."/>
            <person name="Goarant C."/>
        </authorList>
    </citation>
    <scope>NUCLEOTIDE SEQUENCE [LARGE SCALE GENOMIC DNA]</scope>
    <source>
        <strain evidence="5 6">ATI7-C-A2</strain>
    </source>
</reference>
<feature type="domain" description="HTH luxR-type" evidence="3">
    <location>
        <begin position="143"/>
        <end position="207"/>
    </location>
</feature>
<dbReference type="PANTHER" id="PTHR43214:SF44">
    <property type="entry name" value="TWO-COMPONENT RESPONSE REGULATOR"/>
    <property type="match status" value="1"/>
</dbReference>
<dbReference type="Gene3D" id="3.40.50.2300">
    <property type="match status" value="1"/>
</dbReference>
<dbReference type="InterPro" id="IPR001789">
    <property type="entry name" value="Sig_transdc_resp-reg_receiver"/>
</dbReference>
<evidence type="ECO:0000259" key="3">
    <source>
        <dbReference type="PROSITE" id="PS50043"/>
    </source>
</evidence>
<dbReference type="Pfam" id="PF00196">
    <property type="entry name" value="GerE"/>
    <property type="match status" value="1"/>
</dbReference>
<dbReference type="SMART" id="SM00421">
    <property type="entry name" value="HTH_LUXR"/>
    <property type="match status" value="1"/>
</dbReference>
<dbReference type="Proteomes" id="UP000231857">
    <property type="component" value="Unassembled WGS sequence"/>
</dbReference>
<dbReference type="InterPro" id="IPR000792">
    <property type="entry name" value="Tscrpt_reg_LuxR_C"/>
</dbReference>
<proteinExistence type="predicted"/>
<dbReference type="SUPFAM" id="SSF52172">
    <property type="entry name" value="CheY-like"/>
    <property type="match status" value="1"/>
</dbReference>
<dbReference type="InterPro" id="IPR016032">
    <property type="entry name" value="Sig_transdc_resp-reg_C-effctor"/>
</dbReference>
<dbReference type="InterPro" id="IPR039420">
    <property type="entry name" value="WalR-like"/>
</dbReference>
<accession>A0ABX4PQA0</accession>
<evidence type="ECO:0000256" key="2">
    <source>
        <dbReference type="PROSITE-ProRule" id="PRU00169"/>
    </source>
</evidence>
<dbReference type="CDD" id="cd06170">
    <property type="entry name" value="LuxR_C_like"/>
    <property type="match status" value="1"/>
</dbReference>
<comment type="caution">
    <text evidence="5">The sequence shown here is derived from an EMBL/GenBank/DDBJ whole genome shotgun (WGS) entry which is preliminary data.</text>
</comment>
<dbReference type="InterPro" id="IPR011006">
    <property type="entry name" value="CheY-like_superfamily"/>
</dbReference>
<dbReference type="SUPFAM" id="SSF46894">
    <property type="entry name" value="C-terminal effector domain of the bipartite response regulators"/>
    <property type="match status" value="1"/>
</dbReference>
<keyword evidence="1 5" id="KW-0238">DNA-binding</keyword>
<sequence>MEKVKIAIVEDNSEFAQNCANTLSVMEEVDQVEVFSSTEDLSQNRRDKFDLVFLDIVLPGKSGIDYIKERSDFDSDPKYIMLSTLDTDDALIQAMKAGAVGFVLKKDLKDIKEVARMVMKEGGILSPGAAAKVISFFRKPPPPTKEIHSLTPREKEILNHIINGYRTKEIARNFGTKEGTVRIQIKSIFKKLQVNSRVDLVRKYSRF</sequence>
<evidence type="ECO:0000256" key="1">
    <source>
        <dbReference type="ARBA" id="ARBA00023125"/>
    </source>
</evidence>
<dbReference type="GO" id="GO:0003677">
    <property type="term" value="F:DNA binding"/>
    <property type="evidence" value="ECO:0007669"/>
    <property type="project" value="UniProtKB-KW"/>
</dbReference>
<feature type="modified residue" description="4-aspartylphosphate" evidence="2">
    <location>
        <position position="55"/>
    </location>
</feature>
<evidence type="ECO:0000259" key="4">
    <source>
        <dbReference type="PROSITE" id="PS50110"/>
    </source>
</evidence>
<name>A0ABX4PQA0_9LEPT</name>
<keyword evidence="6" id="KW-1185">Reference proteome</keyword>
<dbReference type="RefSeq" id="WP_100722767.1">
    <property type="nucleotide sequence ID" value="NZ_NPEG01000001.1"/>
</dbReference>
<dbReference type="PANTHER" id="PTHR43214">
    <property type="entry name" value="TWO-COMPONENT RESPONSE REGULATOR"/>
    <property type="match status" value="1"/>
</dbReference>
<keyword evidence="2" id="KW-0597">Phosphoprotein</keyword>
<evidence type="ECO:0000313" key="6">
    <source>
        <dbReference type="Proteomes" id="UP000231857"/>
    </source>
</evidence>
<dbReference type="SMART" id="SM00448">
    <property type="entry name" value="REC"/>
    <property type="match status" value="1"/>
</dbReference>
<gene>
    <name evidence="5" type="ORF">CH363_00330</name>
</gene>
<evidence type="ECO:0000313" key="5">
    <source>
        <dbReference type="EMBL" id="PKA17997.1"/>
    </source>
</evidence>
<feature type="domain" description="Response regulatory" evidence="4">
    <location>
        <begin position="5"/>
        <end position="120"/>
    </location>
</feature>
<protein>
    <submittedName>
        <fullName evidence="5">DNA-binding response regulator</fullName>
    </submittedName>
</protein>
<dbReference type="PRINTS" id="PR00038">
    <property type="entry name" value="HTHLUXR"/>
</dbReference>
<dbReference type="PROSITE" id="PS50043">
    <property type="entry name" value="HTH_LUXR_2"/>
    <property type="match status" value="1"/>
</dbReference>
<dbReference type="EMBL" id="NPEI01000001">
    <property type="protein sequence ID" value="PKA17997.1"/>
    <property type="molecule type" value="Genomic_DNA"/>
</dbReference>
<dbReference type="Pfam" id="PF00072">
    <property type="entry name" value="Response_reg"/>
    <property type="match status" value="1"/>
</dbReference>